<feature type="region of interest" description="Disordered" evidence="1">
    <location>
        <begin position="27"/>
        <end position="62"/>
    </location>
</feature>
<reference evidence="2" key="1">
    <citation type="submission" date="2021-02" db="EMBL/GenBank/DDBJ databases">
        <authorList>
            <person name="Nowell W R."/>
        </authorList>
    </citation>
    <scope>NUCLEOTIDE SEQUENCE</scope>
</reference>
<organism evidence="2 3">
    <name type="scientific">Adineta steineri</name>
    <dbReference type="NCBI Taxonomy" id="433720"/>
    <lineage>
        <taxon>Eukaryota</taxon>
        <taxon>Metazoa</taxon>
        <taxon>Spiralia</taxon>
        <taxon>Gnathifera</taxon>
        <taxon>Rotifera</taxon>
        <taxon>Eurotatoria</taxon>
        <taxon>Bdelloidea</taxon>
        <taxon>Adinetida</taxon>
        <taxon>Adinetidae</taxon>
        <taxon>Adineta</taxon>
    </lineage>
</organism>
<dbReference type="EMBL" id="CAJOAZ010002241">
    <property type="protein sequence ID" value="CAF3909441.1"/>
    <property type="molecule type" value="Genomic_DNA"/>
</dbReference>
<comment type="caution">
    <text evidence="2">The sequence shown here is derived from an EMBL/GenBank/DDBJ whole genome shotgun (WGS) entry which is preliminary data.</text>
</comment>
<evidence type="ECO:0000256" key="1">
    <source>
        <dbReference type="SAM" id="MobiDB-lite"/>
    </source>
</evidence>
<accession>A0A819HXD3</accession>
<gene>
    <name evidence="2" type="ORF">OXD698_LOCUS24397</name>
</gene>
<feature type="non-terminal residue" evidence="2">
    <location>
        <position position="62"/>
    </location>
</feature>
<feature type="compositionally biased region" description="Low complexity" evidence="1">
    <location>
        <begin position="28"/>
        <end position="56"/>
    </location>
</feature>
<protein>
    <submittedName>
        <fullName evidence="2">Uncharacterized protein</fullName>
    </submittedName>
</protein>
<proteinExistence type="predicted"/>
<feature type="non-terminal residue" evidence="2">
    <location>
        <position position="1"/>
    </location>
</feature>
<name>A0A819HXD3_9BILA</name>
<evidence type="ECO:0000313" key="2">
    <source>
        <dbReference type="EMBL" id="CAF3909441.1"/>
    </source>
</evidence>
<sequence length="62" mass="6889">MNLLRRPLRPRLRPLLLSEITVNGRAESLSPLSSVSSSPTSSIPSSRRSSYARSPRYLPPLN</sequence>
<dbReference type="Proteomes" id="UP000663844">
    <property type="component" value="Unassembled WGS sequence"/>
</dbReference>
<dbReference type="AlphaFoldDB" id="A0A819HXD3"/>
<evidence type="ECO:0000313" key="3">
    <source>
        <dbReference type="Proteomes" id="UP000663844"/>
    </source>
</evidence>